<accession>U5D9V3</accession>
<dbReference type="Proteomes" id="UP000017836">
    <property type="component" value="Unassembled WGS sequence"/>
</dbReference>
<keyword evidence="5" id="KW-1185">Reference proteome</keyword>
<dbReference type="EMBL" id="KI392271">
    <property type="protein sequence ID" value="ERN18202.1"/>
    <property type="molecule type" value="Genomic_DNA"/>
</dbReference>
<evidence type="ECO:0000313" key="4">
    <source>
        <dbReference type="EMBL" id="ERN18202.1"/>
    </source>
</evidence>
<name>U5D9V3_AMBTC</name>
<dbReference type="SUPFAM" id="SSF55282">
    <property type="entry name" value="RL5-like"/>
    <property type="match status" value="1"/>
</dbReference>
<gene>
    <name evidence="4" type="ORF">AMTR_s00054p00223510</name>
</gene>
<evidence type="ECO:0000256" key="3">
    <source>
        <dbReference type="ARBA" id="ARBA00023274"/>
    </source>
</evidence>
<comment type="similarity">
    <text evidence="1">Belongs to the universal ribosomal protein uL5 family.</text>
</comment>
<evidence type="ECO:0000256" key="1">
    <source>
        <dbReference type="ARBA" id="ARBA00008553"/>
    </source>
</evidence>
<dbReference type="eggNOG" id="ENOG502QT6Q">
    <property type="taxonomic scope" value="Eukaryota"/>
</dbReference>
<dbReference type="AlphaFoldDB" id="U5D9V3"/>
<dbReference type="GO" id="GO:0003723">
    <property type="term" value="F:RNA binding"/>
    <property type="evidence" value="ECO:0000318"/>
    <property type="project" value="GO_Central"/>
</dbReference>
<dbReference type="Gramene" id="ERN18202">
    <property type="protein sequence ID" value="ERN18202"/>
    <property type="gene ID" value="AMTR_s00054p00223510"/>
</dbReference>
<dbReference type="GO" id="GO:0003735">
    <property type="term" value="F:structural constituent of ribosome"/>
    <property type="evidence" value="ECO:0000318"/>
    <property type="project" value="GO_Central"/>
</dbReference>
<dbReference type="InterPro" id="IPR002132">
    <property type="entry name" value="Ribosomal_uL5"/>
</dbReference>
<sequence length="133" mass="15269">MEILQGQRFVQTHRGSTEKSFRSNQFFGSEKDIGYVSDLARKSTLRGHGMSNVLIRISTVMSLFDSPIKIRESPIQFSMEMEFCKLSPELEDHFDIFEHIRGFNVTIITSANTQAETLPPWSGFLQKDEGDYQ</sequence>
<dbReference type="HOGENOM" id="CLU_089488_2_0_1"/>
<evidence type="ECO:0000313" key="5">
    <source>
        <dbReference type="Proteomes" id="UP000017836"/>
    </source>
</evidence>
<dbReference type="PANTHER" id="PTHR11994">
    <property type="entry name" value="60S RIBOSOMAL PROTEIN L11-RELATED"/>
    <property type="match status" value="1"/>
</dbReference>
<organism evidence="4 5">
    <name type="scientific">Amborella trichopoda</name>
    <dbReference type="NCBI Taxonomy" id="13333"/>
    <lineage>
        <taxon>Eukaryota</taxon>
        <taxon>Viridiplantae</taxon>
        <taxon>Streptophyta</taxon>
        <taxon>Embryophyta</taxon>
        <taxon>Tracheophyta</taxon>
        <taxon>Spermatophyta</taxon>
        <taxon>Magnoliopsida</taxon>
        <taxon>Amborellales</taxon>
        <taxon>Amborellaceae</taxon>
        <taxon>Amborella</taxon>
    </lineage>
</organism>
<reference evidence="5" key="1">
    <citation type="journal article" date="2013" name="Science">
        <title>The Amborella genome and the evolution of flowering plants.</title>
        <authorList>
            <consortium name="Amborella Genome Project"/>
        </authorList>
    </citation>
    <scope>NUCLEOTIDE SEQUENCE [LARGE SCALE GENOMIC DNA]</scope>
</reference>
<dbReference type="GO" id="GO:0006412">
    <property type="term" value="P:translation"/>
    <property type="evidence" value="ECO:0000318"/>
    <property type="project" value="GO_Central"/>
</dbReference>
<dbReference type="OMA" id="TSANTQC"/>
<dbReference type="GO" id="GO:0005762">
    <property type="term" value="C:mitochondrial large ribosomal subunit"/>
    <property type="evidence" value="ECO:0000318"/>
    <property type="project" value="GO_Central"/>
</dbReference>
<dbReference type="PIRSF" id="PIRSF002161">
    <property type="entry name" value="Ribosomal_L5"/>
    <property type="match status" value="1"/>
</dbReference>
<dbReference type="Gene3D" id="3.30.1440.10">
    <property type="match status" value="1"/>
</dbReference>
<proteinExistence type="inferred from homology"/>
<keyword evidence="3" id="KW-0687">Ribonucleoprotein</keyword>
<keyword evidence="2" id="KW-0689">Ribosomal protein</keyword>
<dbReference type="InterPro" id="IPR022803">
    <property type="entry name" value="Ribosomal_uL5_dom_sf"/>
</dbReference>
<protein>
    <recommendedName>
        <fullName evidence="6">Ribosomal protein L5</fullName>
    </recommendedName>
</protein>
<evidence type="ECO:0000256" key="2">
    <source>
        <dbReference type="ARBA" id="ARBA00022980"/>
    </source>
</evidence>
<evidence type="ECO:0008006" key="6">
    <source>
        <dbReference type="Google" id="ProtNLM"/>
    </source>
</evidence>